<dbReference type="GO" id="GO:0005737">
    <property type="term" value="C:cytoplasm"/>
    <property type="evidence" value="ECO:0007669"/>
    <property type="project" value="UniProtKB-SubCell"/>
</dbReference>
<evidence type="ECO:0000256" key="8">
    <source>
        <dbReference type="ARBA" id="ARBA00023254"/>
    </source>
</evidence>
<evidence type="ECO:0000256" key="4">
    <source>
        <dbReference type="ARBA" id="ARBA00022490"/>
    </source>
</evidence>
<gene>
    <name evidence="13" type="primary">PELO</name>
    <name evidence="13" type="ORF">O9K51_07737</name>
</gene>
<dbReference type="SUPFAM" id="SSF55315">
    <property type="entry name" value="L30e-like"/>
    <property type="match status" value="1"/>
</dbReference>
<evidence type="ECO:0000256" key="3">
    <source>
        <dbReference type="ARBA" id="ARBA00009504"/>
    </source>
</evidence>
<dbReference type="NCBIfam" id="TIGR00111">
    <property type="entry name" value="pelota"/>
    <property type="match status" value="1"/>
</dbReference>
<evidence type="ECO:0000256" key="9">
    <source>
        <dbReference type="ARBA" id="ARBA00023306"/>
    </source>
</evidence>
<keyword evidence="9" id="KW-0131">Cell cycle</keyword>
<dbReference type="PANTHER" id="PTHR10853">
    <property type="entry name" value="PELOTA"/>
    <property type="match status" value="1"/>
</dbReference>
<dbReference type="Pfam" id="PF03464">
    <property type="entry name" value="eRF1_2"/>
    <property type="match status" value="1"/>
</dbReference>
<proteinExistence type="inferred from homology"/>
<evidence type="ECO:0000256" key="1">
    <source>
        <dbReference type="ARBA" id="ARBA00001968"/>
    </source>
</evidence>
<dbReference type="GO" id="GO:0032790">
    <property type="term" value="P:ribosome disassembly"/>
    <property type="evidence" value="ECO:0007669"/>
    <property type="project" value="TreeGrafter"/>
</dbReference>
<keyword evidence="8" id="KW-0469">Meiosis</keyword>
<evidence type="ECO:0000256" key="10">
    <source>
        <dbReference type="RuleBase" id="RU362019"/>
    </source>
</evidence>
<sequence length="420" mass="46212">MHLREPNMKLISRRLLPEMEEEQLSLLPEDPEDMLPGQWHAYNLIVVGDVVSAHAIRKIAIPNGGTGSSTSERVHTDLTVRVKSTFFDPAISSLRVSGVVVSENEYVPRGAHHTLDLEVNRSFAIVKPGGWDSVANATLSRALSDDRSGAVAAVVMQEGLANICLITQFRTVLKTRVDSVVPKKRDKASDQDAGMKRFFDKTLSSLLRALDFSTTRPLLLASPGFTASDFKDYMLKQGRDKADKVLGAIAKNATVIHTNSGHLHSLNEVLKSPEVLAKMRDMVYAKETQFMDQFFDMLKMDDGRAWYGTKAVEKAIADGAVGPGGGVLLVNNSLFRSEDLATRKKYVGLVDKVTLDGGEARILSSEHESGERLKLLGDIAAILNYPILDLDDDGEEEEAQPVRDNGNRHEEDEDMLDSVI</sequence>
<keyword evidence="4 10" id="KW-0963">Cytoplasm</keyword>
<dbReference type="FunFam" id="3.30.1330.30:FF:000008">
    <property type="entry name" value="Protein pelota homolog"/>
    <property type="match status" value="1"/>
</dbReference>
<dbReference type="PANTHER" id="PTHR10853:SF0">
    <property type="entry name" value="PROTEIN PELOTA HOMOLOG"/>
    <property type="match status" value="1"/>
</dbReference>
<evidence type="ECO:0000256" key="5">
    <source>
        <dbReference type="ARBA" id="ARBA00022618"/>
    </source>
</evidence>
<dbReference type="InterPro" id="IPR005140">
    <property type="entry name" value="eRF1_Pelota-like_N"/>
</dbReference>
<feature type="compositionally biased region" description="Acidic residues" evidence="11">
    <location>
        <begin position="411"/>
        <end position="420"/>
    </location>
</feature>
<dbReference type="AlphaFoldDB" id="A0AB34FLX9"/>
<dbReference type="SUPFAM" id="SSF53137">
    <property type="entry name" value="Translational machinery components"/>
    <property type="match status" value="1"/>
</dbReference>
<dbReference type="GO" id="GO:0051321">
    <property type="term" value="P:meiotic cell cycle"/>
    <property type="evidence" value="ECO:0007669"/>
    <property type="project" value="UniProtKB-KW"/>
</dbReference>
<dbReference type="InterPro" id="IPR029064">
    <property type="entry name" value="Ribosomal_eL30-like_sf"/>
</dbReference>
<keyword evidence="14" id="KW-1185">Reference proteome</keyword>
<dbReference type="GO" id="GO:0051301">
    <property type="term" value="P:cell division"/>
    <property type="evidence" value="ECO:0007669"/>
    <property type="project" value="UniProtKB-KW"/>
</dbReference>
<dbReference type="FunFam" id="2.30.30.870:FF:000001">
    <property type="entry name" value="Protein pelota homolog"/>
    <property type="match status" value="1"/>
</dbReference>
<comment type="function">
    <text evidence="10">Component of the Dom34-Hbs1 complex, a complex that recognizes stalled ribosomes and triggers the No-Go Decay (NGD) pathway (PubMed:20890290). In the Dom34-Hbs1 complex, dom34 recognizes ribosomes stalled at the 3' end of an mRNA and engages stalled ribosomes by destabilizing mRNA in the mRNA channel. Following ribosome-binding, the Dom34-Hbs1 complex promotes the disassembly of stalled ribosomes, followed by degradation of damaged mRNAs as part of the NGD pathway.</text>
</comment>
<comment type="similarity">
    <text evidence="3 10">Belongs to the eukaryotic release factor 1 family. Pelota subfamily.</text>
</comment>
<protein>
    <recommendedName>
        <fullName evidence="10">Protein DOM34 homolog</fullName>
    </recommendedName>
</protein>
<dbReference type="Gene3D" id="2.30.30.870">
    <property type="entry name" value="Pelota, domain A"/>
    <property type="match status" value="1"/>
</dbReference>
<dbReference type="Proteomes" id="UP001163105">
    <property type="component" value="Unassembled WGS sequence"/>
</dbReference>
<dbReference type="Pfam" id="PF26356">
    <property type="entry name" value="Pelota_N"/>
    <property type="match status" value="1"/>
</dbReference>
<dbReference type="FunFam" id="3.30.420.60:FF:000004">
    <property type="entry name" value="Protein DOM34 homolog"/>
    <property type="match status" value="1"/>
</dbReference>
<comment type="caution">
    <text evidence="13">The sequence shown here is derived from an EMBL/GenBank/DDBJ whole genome shotgun (WGS) entry which is preliminary data.</text>
</comment>
<dbReference type="Gene3D" id="3.30.420.60">
    <property type="entry name" value="eRF1 domain 2"/>
    <property type="match status" value="1"/>
</dbReference>
<dbReference type="InterPro" id="IPR004405">
    <property type="entry name" value="TF_pelota"/>
</dbReference>
<dbReference type="InterPro" id="IPR005142">
    <property type="entry name" value="eRF1_3"/>
</dbReference>
<organism evidence="13 14">
    <name type="scientific">Purpureocillium lavendulum</name>
    <dbReference type="NCBI Taxonomy" id="1247861"/>
    <lineage>
        <taxon>Eukaryota</taxon>
        <taxon>Fungi</taxon>
        <taxon>Dikarya</taxon>
        <taxon>Ascomycota</taxon>
        <taxon>Pezizomycotina</taxon>
        <taxon>Sordariomycetes</taxon>
        <taxon>Hypocreomycetidae</taxon>
        <taxon>Hypocreales</taxon>
        <taxon>Ophiocordycipitaceae</taxon>
        <taxon>Purpureocillium</taxon>
    </lineage>
</organism>
<dbReference type="GO" id="GO:0046872">
    <property type="term" value="F:metal ion binding"/>
    <property type="evidence" value="ECO:0007669"/>
    <property type="project" value="UniProtKB-KW"/>
</dbReference>
<reference evidence="13" key="1">
    <citation type="submission" date="2023-01" db="EMBL/GenBank/DDBJ databases">
        <title>The growth and conidiation of Purpureocillium lavendulum are regulated by nitrogen source and histone H3K14 acetylation.</title>
        <authorList>
            <person name="Tang P."/>
            <person name="Han J."/>
            <person name="Zhang C."/>
            <person name="Tang P."/>
            <person name="Qi F."/>
            <person name="Zhang K."/>
            <person name="Liang L."/>
        </authorList>
    </citation>
    <scope>NUCLEOTIDE SEQUENCE</scope>
    <source>
        <strain evidence="13">YMF1.00683</strain>
    </source>
</reference>
<feature type="region of interest" description="Disordered" evidence="11">
    <location>
        <begin position="394"/>
        <end position="420"/>
    </location>
</feature>
<dbReference type="GO" id="GO:0070651">
    <property type="term" value="P:nonfunctional rRNA decay"/>
    <property type="evidence" value="ECO:0007669"/>
    <property type="project" value="TreeGrafter"/>
</dbReference>
<dbReference type="InterPro" id="IPR042226">
    <property type="entry name" value="eFR1_2_sf"/>
</dbReference>
<keyword evidence="7" id="KW-0498">Mitosis</keyword>
<accession>A0AB34FLX9</accession>
<dbReference type="GO" id="GO:0070966">
    <property type="term" value="P:nuclear-transcribed mRNA catabolic process, no-go decay"/>
    <property type="evidence" value="ECO:0007669"/>
    <property type="project" value="InterPro"/>
</dbReference>
<keyword evidence="5" id="KW-0132">Cell division</keyword>
<dbReference type="InterPro" id="IPR058547">
    <property type="entry name" value="Pelota_N"/>
</dbReference>
<evidence type="ECO:0000256" key="11">
    <source>
        <dbReference type="SAM" id="MobiDB-lite"/>
    </source>
</evidence>
<dbReference type="GO" id="GO:0006412">
    <property type="term" value="P:translation"/>
    <property type="evidence" value="ECO:0007669"/>
    <property type="project" value="UniProtKB-ARBA"/>
</dbReference>
<dbReference type="SMART" id="SM01194">
    <property type="entry name" value="eRF1_1"/>
    <property type="match status" value="1"/>
</dbReference>
<evidence type="ECO:0000313" key="14">
    <source>
        <dbReference type="Proteomes" id="UP001163105"/>
    </source>
</evidence>
<dbReference type="InterPro" id="IPR038069">
    <property type="entry name" value="Pelota/DOM34_N"/>
</dbReference>
<evidence type="ECO:0000313" key="13">
    <source>
        <dbReference type="EMBL" id="KAJ6439846.1"/>
    </source>
</evidence>
<evidence type="ECO:0000259" key="12">
    <source>
        <dbReference type="SMART" id="SM01194"/>
    </source>
</evidence>
<comment type="subcellular location">
    <subcellularLocation>
        <location evidence="2 10">Cytoplasm</location>
    </subcellularLocation>
</comment>
<dbReference type="Gene3D" id="3.30.1330.30">
    <property type="match status" value="1"/>
</dbReference>
<evidence type="ECO:0000256" key="6">
    <source>
        <dbReference type="ARBA" id="ARBA00022723"/>
    </source>
</evidence>
<feature type="domain" description="eRF1/Pelota-like N-terminal" evidence="12">
    <location>
        <begin position="8"/>
        <end position="144"/>
    </location>
</feature>
<keyword evidence="6 10" id="KW-0479">Metal-binding</keyword>
<evidence type="ECO:0000256" key="7">
    <source>
        <dbReference type="ARBA" id="ARBA00022776"/>
    </source>
</evidence>
<dbReference type="GO" id="GO:1990533">
    <property type="term" value="C:Dom34-Hbs1 complex"/>
    <property type="evidence" value="ECO:0007669"/>
    <property type="project" value="UniProtKB-ARBA"/>
</dbReference>
<name>A0AB34FLX9_9HYPO</name>
<dbReference type="EMBL" id="JAQHRD010000006">
    <property type="protein sequence ID" value="KAJ6439846.1"/>
    <property type="molecule type" value="Genomic_DNA"/>
</dbReference>
<dbReference type="GO" id="GO:0071025">
    <property type="term" value="P:RNA surveillance"/>
    <property type="evidence" value="ECO:0007669"/>
    <property type="project" value="InterPro"/>
</dbReference>
<comment type="cofactor">
    <cofactor evidence="1 10">
        <name>a divalent metal cation</name>
        <dbReference type="ChEBI" id="CHEBI:60240"/>
    </cofactor>
</comment>
<dbReference type="InterPro" id="IPR005141">
    <property type="entry name" value="eRF1_2"/>
</dbReference>
<evidence type="ECO:0000256" key="2">
    <source>
        <dbReference type="ARBA" id="ARBA00004496"/>
    </source>
</evidence>
<dbReference type="Pfam" id="PF03465">
    <property type="entry name" value="eRF1_3"/>
    <property type="match status" value="1"/>
</dbReference>
<dbReference type="GO" id="GO:0070481">
    <property type="term" value="P:nuclear-transcribed mRNA catabolic process, non-stop decay"/>
    <property type="evidence" value="ECO:0007669"/>
    <property type="project" value="InterPro"/>
</dbReference>
<dbReference type="SUPFAM" id="SSF159065">
    <property type="entry name" value="Dom34/Pelota N-terminal domain-like"/>
    <property type="match status" value="1"/>
</dbReference>